<dbReference type="EMBL" id="JBBPFD010000003">
    <property type="protein sequence ID" value="KAK7933050.1"/>
    <property type="molecule type" value="Genomic_DNA"/>
</dbReference>
<comment type="caution">
    <text evidence="1">The sequence shown here is derived from an EMBL/GenBank/DDBJ whole genome shotgun (WGS) entry which is preliminary data.</text>
</comment>
<dbReference type="AlphaFoldDB" id="A0AAW0Q282"/>
<sequence>MPPPSCNKAPYVYLQQLPCSSRHCSGNTRNNRPRVIGSPISQLSFVRFLVDTYCDLDQGISASSDENLHLLCSSVCSSLCSQTHSYQLMLFKSLIAYPLW</sequence>
<gene>
    <name evidence="1" type="ORF">WMY93_003946</name>
</gene>
<evidence type="ECO:0000313" key="1">
    <source>
        <dbReference type="EMBL" id="KAK7933050.1"/>
    </source>
</evidence>
<reference evidence="2" key="1">
    <citation type="submission" date="2024-04" db="EMBL/GenBank/DDBJ databases">
        <title>Salinicola lusitanus LLJ914,a marine bacterium isolated from the Okinawa Trough.</title>
        <authorList>
            <person name="Li J."/>
        </authorList>
    </citation>
    <scope>NUCLEOTIDE SEQUENCE [LARGE SCALE GENOMIC DNA]</scope>
</reference>
<dbReference type="Proteomes" id="UP001460270">
    <property type="component" value="Unassembled WGS sequence"/>
</dbReference>
<keyword evidence="2" id="KW-1185">Reference proteome</keyword>
<accession>A0AAW0Q282</accession>
<proteinExistence type="predicted"/>
<protein>
    <submittedName>
        <fullName evidence="1">Uncharacterized protein</fullName>
    </submittedName>
</protein>
<evidence type="ECO:0000313" key="2">
    <source>
        <dbReference type="Proteomes" id="UP001460270"/>
    </source>
</evidence>
<name>A0AAW0Q282_9GOBI</name>
<organism evidence="1 2">
    <name type="scientific">Mugilogobius chulae</name>
    <name type="common">yellowstripe goby</name>
    <dbReference type="NCBI Taxonomy" id="88201"/>
    <lineage>
        <taxon>Eukaryota</taxon>
        <taxon>Metazoa</taxon>
        <taxon>Chordata</taxon>
        <taxon>Craniata</taxon>
        <taxon>Vertebrata</taxon>
        <taxon>Euteleostomi</taxon>
        <taxon>Actinopterygii</taxon>
        <taxon>Neopterygii</taxon>
        <taxon>Teleostei</taxon>
        <taxon>Neoteleostei</taxon>
        <taxon>Acanthomorphata</taxon>
        <taxon>Gobiaria</taxon>
        <taxon>Gobiiformes</taxon>
        <taxon>Gobioidei</taxon>
        <taxon>Gobiidae</taxon>
        <taxon>Gobionellinae</taxon>
        <taxon>Mugilogobius</taxon>
    </lineage>
</organism>